<keyword evidence="7" id="KW-1185">Reference proteome</keyword>
<feature type="domain" description="Chitin-binding type-1" evidence="5">
    <location>
        <begin position="29"/>
        <end position="79"/>
    </location>
</feature>
<dbReference type="InterPro" id="IPR036861">
    <property type="entry name" value="Endochitinase-like_sf"/>
</dbReference>
<gene>
    <name evidence="6" type="ORF">BJ508DRAFT_303567</name>
</gene>
<feature type="domain" description="Chitin-binding type-1" evidence="5">
    <location>
        <begin position="147"/>
        <end position="198"/>
    </location>
</feature>
<dbReference type="Proteomes" id="UP000275078">
    <property type="component" value="Unassembled WGS sequence"/>
</dbReference>
<dbReference type="SMART" id="SM00270">
    <property type="entry name" value="ChtBD1"/>
    <property type="match status" value="3"/>
</dbReference>
<dbReference type="SUPFAM" id="SSF57016">
    <property type="entry name" value="Plant lectins/antimicrobial peptides"/>
    <property type="match status" value="3"/>
</dbReference>
<dbReference type="STRING" id="1160509.A0A3N4IGR0"/>
<dbReference type="InterPro" id="IPR001002">
    <property type="entry name" value="Chitin-bd_1"/>
</dbReference>
<protein>
    <recommendedName>
        <fullName evidence="5">Chitin-binding type-1 domain-containing protein</fullName>
    </recommendedName>
</protein>
<accession>A0A3N4IGR0</accession>
<dbReference type="PANTHER" id="PTHR47849:SF8">
    <property type="entry name" value="LECTIN"/>
    <property type="match status" value="1"/>
</dbReference>
<evidence type="ECO:0000313" key="6">
    <source>
        <dbReference type="EMBL" id="RPA84816.1"/>
    </source>
</evidence>
<name>A0A3N4IGR0_ASCIM</name>
<keyword evidence="2 3" id="KW-1015">Disulfide bond</keyword>
<dbReference type="OrthoDB" id="1193027at2759"/>
<reference evidence="6 7" key="1">
    <citation type="journal article" date="2018" name="Nat. Ecol. Evol.">
        <title>Pezizomycetes genomes reveal the molecular basis of ectomycorrhizal truffle lifestyle.</title>
        <authorList>
            <person name="Murat C."/>
            <person name="Payen T."/>
            <person name="Noel B."/>
            <person name="Kuo A."/>
            <person name="Morin E."/>
            <person name="Chen J."/>
            <person name="Kohler A."/>
            <person name="Krizsan K."/>
            <person name="Balestrini R."/>
            <person name="Da Silva C."/>
            <person name="Montanini B."/>
            <person name="Hainaut M."/>
            <person name="Levati E."/>
            <person name="Barry K.W."/>
            <person name="Belfiori B."/>
            <person name="Cichocki N."/>
            <person name="Clum A."/>
            <person name="Dockter R.B."/>
            <person name="Fauchery L."/>
            <person name="Guy J."/>
            <person name="Iotti M."/>
            <person name="Le Tacon F."/>
            <person name="Lindquist E.A."/>
            <person name="Lipzen A."/>
            <person name="Malagnac F."/>
            <person name="Mello A."/>
            <person name="Molinier V."/>
            <person name="Miyauchi S."/>
            <person name="Poulain J."/>
            <person name="Riccioni C."/>
            <person name="Rubini A."/>
            <person name="Sitrit Y."/>
            <person name="Splivallo R."/>
            <person name="Traeger S."/>
            <person name="Wang M."/>
            <person name="Zifcakova L."/>
            <person name="Wipf D."/>
            <person name="Zambonelli A."/>
            <person name="Paolocci F."/>
            <person name="Nowrousian M."/>
            <person name="Ottonello S."/>
            <person name="Baldrian P."/>
            <person name="Spatafora J.W."/>
            <person name="Henrissat B."/>
            <person name="Nagy L.G."/>
            <person name="Aury J.M."/>
            <person name="Wincker P."/>
            <person name="Grigoriev I.V."/>
            <person name="Bonfante P."/>
            <person name="Martin F.M."/>
        </authorList>
    </citation>
    <scope>NUCLEOTIDE SEQUENCE [LARGE SCALE GENOMIC DNA]</scope>
    <source>
        <strain evidence="6 7">RN42</strain>
    </source>
</reference>
<evidence type="ECO:0000259" key="5">
    <source>
        <dbReference type="PROSITE" id="PS50941"/>
    </source>
</evidence>
<keyword evidence="4" id="KW-0732">Signal</keyword>
<feature type="disulfide bond" evidence="3">
    <location>
        <begin position="168"/>
        <end position="182"/>
    </location>
</feature>
<dbReference type="Pfam" id="PF00187">
    <property type="entry name" value="Chitin_bind_1"/>
    <property type="match status" value="1"/>
</dbReference>
<evidence type="ECO:0000256" key="1">
    <source>
        <dbReference type="ARBA" id="ARBA00022669"/>
    </source>
</evidence>
<proteinExistence type="predicted"/>
<sequence>MHYLPLLLLLAPLALTSPLLAALPTLSPDGTCGPTSLSNFTCPSTSSDFGPCCSSYGYCGSASLHCDEGCQPDFGKCTDGKAKLSPDGTCGGKKGYVCSKEGVYAGGCCSEKGFCGSTGAYCGAGCQGGFSATGACITEKGKIPSVDGRCGEEHGGTNCEGGPYHGLCCSGFGYCGGDEKYCSKANGCQEGFGAACTVNVTAV</sequence>
<organism evidence="6 7">
    <name type="scientific">Ascobolus immersus RN42</name>
    <dbReference type="NCBI Taxonomy" id="1160509"/>
    <lineage>
        <taxon>Eukaryota</taxon>
        <taxon>Fungi</taxon>
        <taxon>Dikarya</taxon>
        <taxon>Ascomycota</taxon>
        <taxon>Pezizomycotina</taxon>
        <taxon>Pezizomycetes</taxon>
        <taxon>Pezizales</taxon>
        <taxon>Ascobolaceae</taxon>
        <taxon>Ascobolus</taxon>
    </lineage>
</organism>
<feature type="disulfide bond" evidence="3">
    <location>
        <begin position="108"/>
        <end position="122"/>
    </location>
</feature>
<evidence type="ECO:0000256" key="2">
    <source>
        <dbReference type="ARBA" id="ARBA00023157"/>
    </source>
</evidence>
<feature type="chain" id="PRO_5017991286" description="Chitin-binding type-1 domain-containing protein" evidence="4">
    <location>
        <begin position="17"/>
        <end position="203"/>
    </location>
</feature>
<dbReference type="GO" id="GO:0008061">
    <property type="term" value="F:chitin binding"/>
    <property type="evidence" value="ECO:0007669"/>
    <property type="project" value="UniProtKB-UniRule"/>
</dbReference>
<dbReference type="AlphaFoldDB" id="A0A3N4IGR0"/>
<dbReference type="PANTHER" id="PTHR47849">
    <property type="entry name" value="CHITIN-BINDING LECTIN 1"/>
    <property type="match status" value="1"/>
</dbReference>
<feature type="disulfide bond" evidence="3">
    <location>
        <begin position="52"/>
        <end position="66"/>
    </location>
</feature>
<comment type="caution">
    <text evidence="3">Lacks conserved residue(s) required for the propagation of feature annotation.</text>
</comment>
<feature type="domain" description="Chitin-binding type-1" evidence="5">
    <location>
        <begin position="87"/>
        <end position="138"/>
    </location>
</feature>
<dbReference type="EMBL" id="ML119657">
    <property type="protein sequence ID" value="RPA84816.1"/>
    <property type="molecule type" value="Genomic_DNA"/>
</dbReference>
<evidence type="ECO:0000313" key="7">
    <source>
        <dbReference type="Proteomes" id="UP000275078"/>
    </source>
</evidence>
<keyword evidence="1 3" id="KW-0147">Chitin-binding</keyword>
<dbReference type="Gene3D" id="3.30.60.10">
    <property type="entry name" value="Endochitinase-like"/>
    <property type="match status" value="3"/>
</dbReference>
<dbReference type="PROSITE" id="PS50941">
    <property type="entry name" value="CHIT_BIND_I_2"/>
    <property type="match status" value="3"/>
</dbReference>
<evidence type="ECO:0000256" key="4">
    <source>
        <dbReference type="SAM" id="SignalP"/>
    </source>
</evidence>
<feature type="signal peptide" evidence="4">
    <location>
        <begin position="1"/>
        <end position="16"/>
    </location>
</feature>
<evidence type="ECO:0000256" key="3">
    <source>
        <dbReference type="PROSITE-ProRule" id="PRU00261"/>
    </source>
</evidence>